<organism evidence="3 4">
    <name type="scientific">Malus domestica</name>
    <name type="common">Apple</name>
    <name type="synonym">Pyrus malus</name>
    <dbReference type="NCBI Taxonomy" id="3750"/>
    <lineage>
        <taxon>Eukaryota</taxon>
        <taxon>Viridiplantae</taxon>
        <taxon>Streptophyta</taxon>
        <taxon>Embryophyta</taxon>
        <taxon>Tracheophyta</taxon>
        <taxon>Spermatophyta</taxon>
        <taxon>Magnoliopsida</taxon>
        <taxon>eudicotyledons</taxon>
        <taxon>Gunneridae</taxon>
        <taxon>Pentapetalae</taxon>
        <taxon>rosids</taxon>
        <taxon>fabids</taxon>
        <taxon>Rosales</taxon>
        <taxon>Rosaceae</taxon>
        <taxon>Amygdaloideae</taxon>
        <taxon>Maleae</taxon>
        <taxon>Malus</taxon>
    </lineage>
</organism>
<dbReference type="InterPro" id="IPR006016">
    <property type="entry name" value="UspA"/>
</dbReference>
<dbReference type="Pfam" id="PF00582">
    <property type="entry name" value="Usp"/>
    <property type="match status" value="1"/>
</dbReference>
<feature type="domain" description="Agenet" evidence="2">
    <location>
        <begin position="306"/>
        <end position="365"/>
    </location>
</feature>
<keyword evidence="4" id="KW-1185">Reference proteome</keyword>
<feature type="region of interest" description="Disordered" evidence="1">
    <location>
        <begin position="285"/>
        <end position="307"/>
    </location>
</feature>
<dbReference type="SMART" id="SM00743">
    <property type="entry name" value="Agenet"/>
    <property type="match status" value="2"/>
</dbReference>
<comment type="caution">
    <text evidence="3">The sequence shown here is derived from an EMBL/GenBank/DDBJ whole genome shotgun (WGS) entry which is preliminary data.</text>
</comment>
<dbReference type="PANTHER" id="PTHR31964">
    <property type="entry name" value="ADENINE NUCLEOTIDE ALPHA HYDROLASES-LIKE SUPERFAMILY PROTEIN"/>
    <property type="match status" value="1"/>
</dbReference>
<dbReference type="InterPro" id="IPR014002">
    <property type="entry name" value="Agenet_dom_plant"/>
</dbReference>
<dbReference type="PANTHER" id="PTHR31964:SF125">
    <property type="entry name" value="OS05G0357525 PROTEIN"/>
    <property type="match status" value="1"/>
</dbReference>
<dbReference type="SUPFAM" id="SSF52402">
    <property type="entry name" value="Adenine nucleotide alpha hydrolases-like"/>
    <property type="match status" value="1"/>
</dbReference>
<dbReference type="PRINTS" id="PR01438">
    <property type="entry name" value="UNVRSLSTRESS"/>
</dbReference>
<feature type="domain" description="Agenet" evidence="2">
    <location>
        <begin position="236"/>
        <end position="304"/>
    </location>
</feature>
<dbReference type="EMBL" id="RDQH01000330">
    <property type="protein sequence ID" value="RXI01764.1"/>
    <property type="molecule type" value="Genomic_DNA"/>
</dbReference>
<evidence type="ECO:0000256" key="1">
    <source>
        <dbReference type="SAM" id="MobiDB-lite"/>
    </source>
</evidence>
<dbReference type="AlphaFoldDB" id="A0A498K664"/>
<dbReference type="Gene3D" id="2.30.30.140">
    <property type="match status" value="1"/>
</dbReference>
<dbReference type="CDD" id="cd20405">
    <property type="entry name" value="Tudor_Agenet_AtDUF_rpt1_3"/>
    <property type="match status" value="1"/>
</dbReference>
<dbReference type="STRING" id="3750.A0A498K664"/>
<dbReference type="InterPro" id="IPR008395">
    <property type="entry name" value="Agenet-like_dom"/>
</dbReference>
<dbReference type="CDD" id="cd23659">
    <property type="entry name" value="USP_At3g01520-like"/>
    <property type="match status" value="1"/>
</dbReference>
<protein>
    <recommendedName>
        <fullName evidence="2">Agenet domain-containing protein</fullName>
    </recommendedName>
</protein>
<dbReference type="InterPro" id="IPR014729">
    <property type="entry name" value="Rossmann-like_a/b/a_fold"/>
</dbReference>
<proteinExistence type="predicted"/>
<gene>
    <name evidence="3" type="ORF">DVH24_015113</name>
</gene>
<dbReference type="Gene3D" id="3.40.50.620">
    <property type="entry name" value="HUPs"/>
    <property type="match status" value="1"/>
</dbReference>
<dbReference type="Pfam" id="PF05641">
    <property type="entry name" value="Agenet"/>
    <property type="match status" value="1"/>
</dbReference>
<name>A0A498K664_MALDO</name>
<reference evidence="3 4" key="1">
    <citation type="submission" date="2018-10" db="EMBL/GenBank/DDBJ databases">
        <title>A high-quality apple genome assembly.</title>
        <authorList>
            <person name="Hu J."/>
        </authorList>
    </citation>
    <scope>NUCLEOTIDE SEQUENCE [LARGE SCALE GENOMIC DNA]</scope>
    <source>
        <strain evidence="4">cv. HFTH1</strain>
        <tissue evidence="3">Young leaf</tissue>
    </source>
</reference>
<evidence type="ECO:0000259" key="2">
    <source>
        <dbReference type="SMART" id="SM00743"/>
    </source>
</evidence>
<sequence>MKQTPYFSHELTQVILDAKIVESKAQQGKQNSPNQRGRLEENITQSKVMTDVAESERRILVAVDEGEESMHALSWCLKNVAGQNSKDTLVLLHAKPPRAVFTALDGTGRREDPSAYLFSSDILAATEKYGADVADCVMEKARKMCKDLQPDLKAETKVESGDPRDVICQMVERVRADVLVMGSHGYGVIKRAFLGSVSNHCAQNVKCPVLIQNSRSFLLASLPLLIFPMDLTPTRKDFQKGDRVEVSSRDYGFIGAYYEATVVEDLGGKYKVEYLSLVDEKDESRQLQGDVDADELRPLPPSPSEQEKMKSLMVDVHDLDAWWVGTITEVKKEGEKEIYSVYLETTADLCDYSKEQLRFHKDWIDGAWVDCNDKKQKQVGCKKRVWIDDNVEDRYKKVRIDGKLVDCKDKLRVSPSYTPHLYDF</sequence>
<evidence type="ECO:0000313" key="3">
    <source>
        <dbReference type="EMBL" id="RXI01764.1"/>
    </source>
</evidence>
<evidence type="ECO:0000313" key="4">
    <source>
        <dbReference type="Proteomes" id="UP000290289"/>
    </source>
</evidence>
<dbReference type="Proteomes" id="UP000290289">
    <property type="component" value="Chromosome 4"/>
</dbReference>
<dbReference type="InterPro" id="IPR006015">
    <property type="entry name" value="Universal_stress_UspA"/>
</dbReference>
<accession>A0A498K664</accession>